<evidence type="ECO:0000313" key="2">
    <source>
        <dbReference type="Proteomes" id="UP000199029"/>
    </source>
</evidence>
<proteinExistence type="predicted"/>
<reference evidence="2" key="1">
    <citation type="submission" date="2016-10" db="EMBL/GenBank/DDBJ databases">
        <authorList>
            <person name="Varghese N."/>
            <person name="Submissions S."/>
        </authorList>
    </citation>
    <scope>NUCLEOTIDE SEQUENCE [LARGE SCALE GENOMIC DNA]</scope>
    <source>
        <strain evidence="2">OR362-8,ATCC BAA-1266,JCM 13504</strain>
    </source>
</reference>
<name>A0A1I5Z2J6_HYMAR</name>
<sequence>MKNALQSLEAFRGNDYHGRLVQSVEPWEIAVLRAGQTVASVPLTPTEGTYLTQAIAGLDQRRPLVLFRCALRQGDWAQGNSMQA</sequence>
<organism evidence="1 2">
    <name type="scientific">Hymenobacter arizonensis</name>
    <name type="common">Siccationidurans arizonensis</name>
    <dbReference type="NCBI Taxonomy" id="1227077"/>
    <lineage>
        <taxon>Bacteria</taxon>
        <taxon>Pseudomonadati</taxon>
        <taxon>Bacteroidota</taxon>
        <taxon>Cytophagia</taxon>
        <taxon>Cytophagales</taxon>
        <taxon>Hymenobacteraceae</taxon>
        <taxon>Hymenobacter</taxon>
    </lineage>
</organism>
<dbReference type="AlphaFoldDB" id="A0A1I5Z2J6"/>
<accession>A0A1I5Z2J6</accession>
<gene>
    <name evidence="1" type="ORF">SAMN04515668_2647</name>
</gene>
<protein>
    <submittedName>
        <fullName evidence="1">Uncharacterized protein</fullName>
    </submittedName>
</protein>
<dbReference type="Proteomes" id="UP000199029">
    <property type="component" value="Unassembled WGS sequence"/>
</dbReference>
<dbReference type="RefSeq" id="WP_092673836.1">
    <property type="nucleotide sequence ID" value="NZ_FOXS01000003.1"/>
</dbReference>
<dbReference type="EMBL" id="FOXS01000003">
    <property type="protein sequence ID" value="SFQ50706.1"/>
    <property type="molecule type" value="Genomic_DNA"/>
</dbReference>
<evidence type="ECO:0000313" key="1">
    <source>
        <dbReference type="EMBL" id="SFQ50706.1"/>
    </source>
</evidence>
<keyword evidence="2" id="KW-1185">Reference proteome</keyword>